<dbReference type="RefSeq" id="WP_073368464.1">
    <property type="nucleotide sequence ID" value="NZ_FQWB01000001.1"/>
</dbReference>
<keyword evidence="1" id="KW-0732">Signal</keyword>
<protein>
    <recommendedName>
        <fullName evidence="4">CarboxypepD_reg-like domain-containing protein</fullName>
    </recommendedName>
</protein>
<keyword evidence="3" id="KW-1185">Reference proteome</keyword>
<dbReference type="EMBL" id="FQWB01000001">
    <property type="protein sequence ID" value="SHF98721.1"/>
    <property type="molecule type" value="Genomic_DNA"/>
</dbReference>
<evidence type="ECO:0000313" key="3">
    <source>
        <dbReference type="Proteomes" id="UP000184516"/>
    </source>
</evidence>
<evidence type="ECO:0000256" key="1">
    <source>
        <dbReference type="SAM" id="SignalP"/>
    </source>
</evidence>
<gene>
    <name evidence="2" type="ORF">SAMN05443549_1011093</name>
</gene>
<evidence type="ECO:0008006" key="4">
    <source>
        <dbReference type="Google" id="ProtNLM"/>
    </source>
</evidence>
<feature type="chain" id="PRO_5013019523" description="CarboxypepD_reg-like domain-containing protein" evidence="1">
    <location>
        <begin position="20"/>
        <end position="241"/>
    </location>
</feature>
<reference evidence="3" key="1">
    <citation type="submission" date="2016-11" db="EMBL/GenBank/DDBJ databases">
        <authorList>
            <person name="Varghese N."/>
            <person name="Submissions S."/>
        </authorList>
    </citation>
    <scope>NUCLEOTIDE SEQUENCE [LARGE SCALE GENOMIC DNA]</scope>
    <source>
        <strain evidence="3">DSM 19978</strain>
    </source>
</reference>
<proteinExistence type="predicted"/>
<sequence>MKSKIILFVLGLFSQISFGQTAGEKLIHGKIIVESGNAAGVSIVNLVNEKSATSDGNGDFYILAKADDLLVFSSVNLEYYRRLIEKEDLKPDVLIIKMIAKTTELDEVIVNKRSKINAVALGISPKGIVQRTRAEKRLYAANSMPVAALINLMSGRTEMLKKEIEVEKKELLLAKIGNLYSDEYFVNTLKVPSEYIKGFQYYIVESERFTTIFKSKNKINIELVMVELAVEYNAIIAAGNK</sequence>
<dbReference type="AlphaFoldDB" id="A0A1M5G5J2"/>
<name>A0A1M5G5J2_9FLAO</name>
<dbReference type="OrthoDB" id="1427655at2"/>
<feature type="signal peptide" evidence="1">
    <location>
        <begin position="1"/>
        <end position="19"/>
    </location>
</feature>
<accession>A0A1M5G5J2</accession>
<evidence type="ECO:0000313" key="2">
    <source>
        <dbReference type="EMBL" id="SHF98721.1"/>
    </source>
</evidence>
<dbReference type="STRING" id="468056.SAMN05443549_1011093"/>
<dbReference type="Proteomes" id="UP000184516">
    <property type="component" value="Unassembled WGS sequence"/>
</dbReference>
<organism evidence="2 3">
    <name type="scientific">Flavobacterium fluvii</name>
    <dbReference type="NCBI Taxonomy" id="468056"/>
    <lineage>
        <taxon>Bacteria</taxon>
        <taxon>Pseudomonadati</taxon>
        <taxon>Bacteroidota</taxon>
        <taxon>Flavobacteriia</taxon>
        <taxon>Flavobacteriales</taxon>
        <taxon>Flavobacteriaceae</taxon>
        <taxon>Flavobacterium</taxon>
    </lineage>
</organism>